<feature type="domain" description="Phospholipid/glycerol acyltransferase" evidence="4">
    <location>
        <begin position="37"/>
        <end position="151"/>
    </location>
</feature>
<feature type="region of interest" description="Disordered" evidence="3">
    <location>
        <begin position="224"/>
        <end position="262"/>
    </location>
</feature>
<organism evidence="5 6">
    <name type="scientific">Allobranchiibius huperziae</name>
    <dbReference type="NCBI Taxonomy" id="1874116"/>
    <lineage>
        <taxon>Bacteria</taxon>
        <taxon>Bacillati</taxon>
        <taxon>Actinomycetota</taxon>
        <taxon>Actinomycetes</taxon>
        <taxon>Micrococcales</taxon>
        <taxon>Dermacoccaceae</taxon>
        <taxon>Allobranchiibius</taxon>
    </lineage>
</organism>
<dbReference type="GO" id="GO:0005886">
    <property type="term" value="C:plasma membrane"/>
    <property type="evidence" value="ECO:0007669"/>
    <property type="project" value="TreeGrafter"/>
</dbReference>
<dbReference type="Proteomes" id="UP000571817">
    <property type="component" value="Unassembled WGS sequence"/>
</dbReference>
<keyword evidence="6" id="KW-1185">Reference proteome</keyword>
<evidence type="ECO:0000256" key="1">
    <source>
        <dbReference type="ARBA" id="ARBA00022679"/>
    </source>
</evidence>
<protein>
    <submittedName>
        <fullName evidence="5">1-acyl-sn-glycerol-3-phosphate acyltransferase</fullName>
    </submittedName>
</protein>
<dbReference type="SUPFAM" id="SSF69593">
    <property type="entry name" value="Glycerol-3-phosphate (1)-acyltransferase"/>
    <property type="match status" value="1"/>
</dbReference>
<keyword evidence="2 5" id="KW-0012">Acyltransferase</keyword>
<dbReference type="AlphaFoldDB" id="A0A853DKM9"/>
<feature type="compositionally biased region" description="Basic and acidic residues" evidence="3">
    <location>
        <begin position="232"/>
        <end position="246"/>
    </location>
</feature>
<dbReference type="SMART" id="SM00563">
    <property type="entry name" value="PlsC"/>
    <property type="match status" value="1"/>
</dbReference>
<accession>A0A853DKM9</accession>
<feature type="compositionally biased region" description="Basic residues" evidence="3">
    <location>
        <begin position="247"/>
        <end position="262"/>
    </location>
</feature>
<comment type="caution">
    <text evidence="5">The sequence shown here is derived from an EMBL/GenBank/DDBJ whole genome shotgun (WGS) entry which is preliminary data.</text>
</comment>
<evidence type="ECO:0000256" key="2">
    <source>
        <dbReference type="ARBA" id="ARBA00023315"/>
    </source>
</evidence>
<dbReference type="PANTHER" id="PTHR10434">
    <property type="entry name" value="1-ACYL-SN-GLYCEROL-3-PHOSPHATE ACYLTRANSFERASE"/>
    <property type="match status" value="1"/>
</dbReference>
<dbReference type="CDD" id="cd07989">
    <property type="entry name" value="LPLAT_AGPAT-like"/>
    <property type="match status" value="1"/>
</dbReference>
<dbReference type="GO" id="GO:0006654">
    <property type="term" value="P:phosphatidic acid biosynthetic process"/>
    <property type="evidence" value="ECO:0007669"/>
    <property type="project" value="TreeGrafter"/>
</dbReference>
<evidence type="ECO:0000259" key="4">
    <source>
        <dbReference type="SMART" id="SM00563"/>
    </source>
</evidence>
<evidence type="ECO:0000256" key="3">
    <source>
        <dbReference type="SAM" id="MobiDB-lite"/>
    </source>
</evidence>
<sequence>MEPVYRPVIAAARGLFALQGNDITRIGADNIPATGGAVIALNHIGYLDFAYGGFPAVDVGRLVRFMAKKEVFDHKITGPLMRGMKHIPVDRAAGASAYREAVRALRGGELIGVFPEATISRSFELKDFKLGAVRMAQEAGVPILPMVVWGSQRVWTKDHPKSVGKRRHVPITVRVGPAIPVPSDADTASVTAQVKAAMGEMLHEVQDSYPRLTGDDLVYLPARLGGTAPTPERARELDSQEAADKIAKRRAKAAAKAAKSKS</sequence>
<dbReference type="RefSeq" id="WP_179480813.1">
    <property type="nucleotide sequence ID" value="NZ_JACCFW010000001.1"/>
</dbReference>
<dbReference type="EMBL" id="JACCFW010000001">
    <property type="protein sequence ID" value="NYJ74715.1"/>
    <property type="molecule type" value="Genomic_DNA"/>
</dbReference>
<dbReference type="Pfam" id="PF01553">
    <property type="entry name" value="Acyltransferase"/>
    <property type="match status" value="1"/>
</dbReference>
<keyword evidence="1 5" id="KW-0808">Transferase</keyword>
<evidence type="ECO:0000313" key="6">
    <source>
        <dbReference type="Proteomes" id="UP000571817"/>
    </source>
</evidence>
<evidence type="ECO:0000313" key="5">
    <source>
        <dbReference type="EMBL" id="NYJ74715.1"/>
    </source>
</evidence>
<dbReference type="GO" id="GO:0003841">
    <property type="term" value="F:1-acylglycerol-3-phosphate O-acyltransferase activity"/>
    <property type="evidence" value="ECO:0007669"/>
    <property type="project" value="TreeGrafter"/>
</dbReference>
<dbReference type="InterPro" id="IPR002123">
    <property type="entry name" value="Plipid/glycerol_acylTrfase"/>
</dbReference>
<name>A0A853DKM9_9MICO</name>
<dbReference type="PANTHER" id="PTHR10434:SF55">
    <property type="entry name" value="POSSIBLE ACYLTRANSFERASE"/>
    <property type="match status" value="1"/>
</dbReference>
<proteinExistence type="predicted"/>
<reference evidence="5 6" key="1">
    <citation type="submission" date="2020-07" db="EMBL/GenBank/DDBJ databases">
        <title>Sequencing the genomes of 1000 actinobacteria strains.</title>
        <authorList>
            <person name="Klenk H.-P."/>
        </authorList>
    </citation>
    <scope>NUCLEOTIDE SEQUENCE [LARGE SCALE GENOMIC DNA]</scope>
    <source>
        <strain evidence="5 6">DSM 29531</strain>
    </source>
</reference>
<gene>
    <name evidence="5" type="ORF">HNR15_001678</name>
</gene>